<dbReference type="SUPFAM" id="SSF161098">
    <property type="entry name" value="MetI-like"/>
    <property type="match status" value="1"/>
</dbReference>
<evidence type="ECO:0000256" key="4">
    <source>
        <dbReference type="ARBA" id="ARBA00022692"/>
    </source>
</evidence>
<reference evidence="9" key="2">
    <citation type="submission" date="2020-09" db="EMBL/GenBank/DDBJ databases">
        <authorList>
            <person name="Sun Q."/>
            <person name="Ohkuma M."/>
        </authorList>
    </citation>
    <scope>NUCLEOTIDE SEQUENCE</scope>
    <source>
        <strain evidence="9">JCM 4637</strain>
    </source>
</reference>
<name>A0A919CA64_9ACTN</name>
<reference evidence="9" key="1">
    <citation type="journal article" date="2014" name="Int. J. Syst. Evol. Microbiol.">
        <title>Complete genome sequence of Corynebacterium casei LMG S-19264T (=DSM 44701T), isolated from a smear-ripened cheese.</title>
        <authorList>
            <consortium name="US DOE Joint Genome Institute (JGI-PGF)"/>
            <person name="Walter F."/>
            <person name="Albersmeier A."/>
            <person name="Kalinowski J."/>
            <person name="Ruckert C."/>
        </authorList>
    </citation>
    <scope>NUCLEOTIDE SEQUENCE</scope>
    <source>
        <strain evidence="9">JCM 4637</strain>
    </source>
</reference>
<proteinExistence type="inferred from homology"/>
<feature type="transmembrane region" description="Helical" evidence="7">
    <location>
        <begin position="21"/>
        <end position="46"/>
    </location>
</feature>
<dbReference type="Pfam" id="PF00528">
    <property type="entry name" value="BPD_transp_1"/>
    <property type="match status" value="1"/>
</dbReference>
<dbReference type="PANTHER" id="PTHR43744:SF12">
    <property type="entry name" value="ABC TRANSPORTER PERMEASE PROTEIN MG189-RELATED"/>
    <property type="match status" value="1"/>
</dbReference>
<evidence type="ECO:0000256" key="1">
    <source>
        <dbReference type="ARBA" id="ARBA00004651"/>
    </source>
</evidence>
<dbReference type="GO" id="GO:0005886">
    <property type="term" value="C:plasma membrane"/>
    <property type="evidence" value="ECO:0007669"/>
    <property type="project" value="UniProtKB-SubCell"/>
</dbReference>
<dbReference type="GO" id="GO:0055085">
    <property type="term" value="P:transmembrane transport"/>
    <property type="evidence" value="ECO:0007669"/>
    <property type="project" value="InterPro"/>
</dbReference>
<keyword evidence="6 7" id="KW-0472">Membrane</keyword>
<evidence type="ECO:0000313" key="10">
    <source>
        <dbReference type="Proteomes" id="UP000638353"/>
    </source>
</evidence>
<dbReference type="Gene3D" id="1.10.3720.10">
    <property type="entry name" value="MetI-like"/>
    <property type="match status" value="1"/>
</dbReference>
<comment type="caution">
    <text evidence="9">The sequence shown here is derived from an EMBL/GenBank/DDBJ whole genome shotgun (WGS) entry which is preliminary data.</text>
</comment>
<feature type="transmembrane region" description="Helical" evidence="7">
    <location>
        <begin position="265"/>
        <end position="286"/>
    </location>
</feature>
<dbReference type="RefSeq" id="WP_189823763.1">
    <property type="nucleotide sequence ID" value="NZ_BMVC01000004.1"/>
</dbReference>
<evidence type="ECO:0000259" key="8">
    <source>
        <dbReference type="PROSITE" id="PS50928"/>
    </source>
</evidence>
<evidence type="ECO:0000256" key="5">
    <source>
        <dbReference type="ARBA" id="ARBA00022989"/>
    </source>
</evidence>
<feature type="transmembrane region" description="Helical" evidence="7">
    <location>
        <begin position="162"/>
        <end position="184"/>
    </location>
</feature>
<dbReference type="InterPro" id="IPR000515">
    <property type="entry name" value="MetI-like"/>
</dbReference>
<gene>
    <name evidence="9" type="ORF">GCM10010334_26600</name>
</gene>
<dbReference type="CDD" id="cd06261">
    <property type="entry name" value="TM_PBP2"/>
    <property type="match status" value="1"/>
</dbReference>
<keyword evidence="2 7" id="KW-0813">Transport</keyword>
<dbReference type="InterPro" id="IPR035906">
    <property type="entry name" value="MetI-like_sf"/>
</dbReference>
<keyword evidence="5 7" id="KW-1133">Transmembrane helix</keyword>
<dbReference type="AlphaFoldDB" id="A0A919CA64"/>
<sequence length="300" mass="32706">MSTTVVDRGVWSPRRLFGDVLLPRATTLALWAWVVFNLALVGWVGLQSLKESGEVWISPFGFPDSPQWSNYATAWKAAGFSSAALNSTVLTLLGSFLIVALAAPAAYVLARSTRRVAGPLTGYFAMGMSIPLQTVVIPIVVIKLSVSSFMIDWVTGWWDNRITLLVFQVVLSLPFTVFVLTGYLRSLPTEIEEAAELDGAGPLRTFLQVVLPLAKPAMTTVLVLNVIGLWNETLLALLITPLPEERTLPAALLSLYGSMQYSSDWGALFAGITILVYPMIVLYLWLGRRIVEGMTAGIGK</sequence>
<comment type="similarity">
    <text evidence="7">Belongs to the binding-protein-dependent transport system permease family.</text>
</comment>
<keyword evidence="3" id="KW-1003">Cell membrane</keyword>
<evidence type="ECO:0000256" key="6">
    <source>
        <dbReference type="ARBA" id="ARBA00023136"/>
    </source>
</evidence>
<dbReference type="PANTHER" id="PTHR43744">
    <property type="entry name" value="ABC TRANSPORTER PERMEASE PROTEIN MG189-RELATED-RELATED"/>
    <property type="match status" value="1"/>
</dbReference>
<evidence type="ECO:0000256" key="7">
    <source>
        <dbReference type="RuleBase" id="RU363032"/>
    </source>
</evidence>
<feature type="domain" description="ABC transmembrane type-1" evidence="8">
    <location>
        <begin position="84"/>
        <end position="286"/>
    </location>
</feature>
<comment type="subcellular location">
    <subcellularLocation>
        <location evidence="1 7">Cell membrane</location>
        <topology evidence="1 7">Multi-pass membrane protein</topology>
    </subcellularLocation>
</comment>
<dbReference type="EMBL" id="BMVC01000004">
    <property type="protein sequence ID" value="GHC91510.1"/>
    <property type="molecule type" value="Genomic_DNA"/>
</dbReference>
<organism evidence="9 10">
    <name type="scientific">Streptomyces finlayi</name>
    <dbReference type="NCBI Taxonomy" id="67296"/>
    <lineage>
        <taxon>Bacteria</taxon>
        <taxon>Bacillati</taxon>
        <taxon>Actinomycetota</taxon>
        <taxon>Actinomycetes</taxon>
        <taxon>Kitasatosporales</taxon>
        <taxon>Streptomycetaceae</taxon>
        <taxon>Streptomyces</taxon>
    </lineage>
</organism>
<accession>A0A919CA64</accession>
<dbReference type="Proteomes" id="UP000638353">
    <property type="component" value="Unassembled WGS sequence"/>
</dbReference>
<feature type="transmembrane region" description="Helical" evidence="7">
    <location>
        <begin position="122"/>
        <end position="142"/>
    </location>
</feature>
<protein>
    <submittedName>
        <fullName evidence="9">Sugar ABC transporter permease</fullName>
    </submittedName>
</protein>
<keyword evidence="4 7" id="KW-0812">Transmembrane</keyword>
<dbReference type="PROSITE" id="PS50928">
    <property type="entry name" value="ABC_TM1"/>
    <property type="match status" value="1"/>
</dbReference>
<evidence type="ECO:0000256" key="2">
    <source>
        <dbReference type="ARBA" id="ARBA00022448"/>
    </source>
</evidence>
<evidence type="ECO:0000313" key="9">
    <source>
        <dbReference type="EMBL" id="GHC91510.1"/>
    </source>
</evidence>
<feature type="transmembrane region" description="Helical" evidence="7">
    <location>
        <begin position="89"/>
        <end position="110"/>
    </location>
</feature>
<evidence type="ECO:0000256" key="3">
    <source>
        <dbReference type="ARBA" id="ARBA00022475"/>
    </source>
</evidence>